<reference evidence="2 3" key="1">
    <citation type="submission" date="2018-02" db="EMBL/GenBank/DDBJ databases">
        <title>Subsurface microbial communities from deep shales in Ohio and West Virginia, USA.</title>
        <authorList>
            <person name="Wrighton K."/>
        </authorList>
    </citation>
    <scope>NUCLEOTIDE SEQUENCE [LARGE SCALE GENOMIC DNA]</scope>
    <source>
        <strain evidence="2 3">OWC-G53F</strain>
    </source>
</reference>
<dbReference type="Gene3D" id="3.30.750.24">
    <property type="entry name" value="STAS domain"/>
    <property type="match status" value="1"/>
</dbReference>
<dbReference type="PANTHER" id="PTHR35849">
    <property type="entry name" value="BLR2341 PROTEIN"/>
    <property type="match status" value="1"/>
</dbReference>
<dbReference type="InterPro" id="IPR052746">
    <property type="entry name" value="MlaB_ABC_Transporter"/>
</dbReference>
<dbReference type="PROSITE" id="PS50801">
    <property type="entry name" value="STAS"/>
    <property type="match status" value="1"/>
</dbReference>
<evidence type="ECO:0000259" key="1">
    <source>
        <dbReference type="PROSITE" id="PS50801"/>
    </source>
</evidence>
<protein>
    <submittedName>
        <fullName evidence="2">Anti-anti-sigma factor</fullName>
    </submittedName>
</protein>
<dbReference type="RefSeq" id="WP_104422994.1">
    <property type="nucleotide sequence ID" value="NZ_PTIY01000003.1"/>
</dbReference>
<name>A0A2S6H664_9GAMM</name>
<dbReference type="InterPro" id="IPR002645">
    <property type="entry name" value="STAS_dom"/>
</dbReference>
<dbReference type="InterPro" id="IPR036513">
    <property type="entry name" value="STAS_dom_sf"/>
</dbReference>
<dbReference type="SUPFAM" id="SSF52091">
    <property type="entry name" value="SpoIIaa-like"/>
    <property type="match status" value="1"/>
</dbReference>
<dbReference type="AlphaFoldDB" id="A0A2S6H664"/>
<accession>A0A2S6H664</accession>
<sequence length="113" mass="12213">MANRNTKNQPSSRIVIVGELTIYTVLELKDNLLAGLSTNDELELDLSKVNEFDGAGLQLLVMIKKEAAMLGKVLSFTGHSPAVMELLDLSGLAGFFGDPLLIVRKPTQEGKSI</sequence>
<dbReference type="PANTHER" id="PTHR35849:SF2">
    <property type="entry name" value="BLR2341 PROTEIN"/>
    <property type="match status" value="1"/>
</dbReference>
<dbReference type="Proteomes" id="UP000238071">
    <property type="component" value="Unassembled WGS sequence"/>
</dbReference>
<proteinExistence type="predicted"/>
<evidence type="ECO:0000313" key="2">
    <source>
        <dbReference type="EMBL" id="PPK72913.1"/>
    </source>
</evidence>
<dbReference type="InterPro" id="IPR058548">
    <property type="entry name" value="MlaB-like_STAS"/>
</dbReference>
<dbReference type="OrthoDB" id="5816515at2"/>
<evidence type="ECO:0000313" key="3">
    <source>
        <dbReference type="Proteomes" id="UP000238071"/>
    </source>
</evidence>
<feature type="domain" description="STAS" evidence="1">
    <location>
        <begin position="14"/>
        <end position="113"/>
    </location>
</feature>
<gene>
    <name evidence="2" type="ORF">B0F88_103352</name>
</gene>
<dbReference type="EMBL" id="PTIY01000003">
    <property type="protein sequence ID" value="PPK72913.1"/>
    <property type="molecule type" value="Genomic_DNA"/>
</dbReference>
<keyword evidence="3" id="KW-1185">Reference proteome</keyword>
<dbReference type="Pfam" id="PF13466">
    <property type="entry name" value="STAS_2"/>
    <property type="match status" value="1"/>
</dbReference>
<comment type="caution">
    <text evidence="2">The sequence shown here is derived from an EMBL/GenBank/DDBJ whole genome shotgun (WGS) entry which is preliminary data.</text>
</comment>
<dbReference type="CDD" id="cd07043">
    <property type="entry name" value="STAS_anti-anti-sigma_factors"/>
    <property type="match status" value="1"/>
</dbReference>
<organism evidence="2 3">
    <name type="scientific">Methylobacter tundripaludum</name>
    <dbReference type="NCBI Taxonomy" id="173365"/>
    <lineage>
        <taxon>Bacteria</taxon>
        <taxon>Pseudomonadati</taxon>
        <taxon>Pseudomonadota</taxon>
        <taxon>Gammaproteobacteria</taxon>
        <taxon>Methylococcales</taxon>
        <taxon>Methylococcaceae</taxon>
        <taxon>Methylobacter</taxon>
    </lineage>
</organism>